<name>A0A402AH83_9CHLR</name>
<dbReference type="EMBL" id="BIFS01000001">
    <property type="protein sequence ID" value="GCE18466.1"/>
    <property type="molecule type" value="Genomic_DNA"/>
</dbReference>
<dbReference type="GO" id="GO:0004222">
    <property type="term" value="F:metalloendopeptidase activity"/>
    <property type="evidence" value="ECO:0007669"/>
    <property type="project" value="InterPro"/>
</dbReference>
<evidence type="ECO:0000313" key="9">
    <source>
        <dbReference type="Proteomes" id="UP000287188"/>
    </source>
</evidence>
<comment type="similarity">
    <text evidence="6">Belongs to the peptidase M3 family.</text>
</comment>
<evidence type="ECO:0000259" key="7">
    <source>
        <dbReference type="Pfam" id="PF01432"/>
    </source>
</evidence>
<evidence type="ECO:0000256" key="2">
    <source>
        <dbReference type="ARBA" id="ARBA00022723"/>
    </source>
</evidence>
<dbReference type="Gene3D" id="1.10.1370.20">
    <property type="entry name" value="Oligoendopeptidase f, C-terminal domain"/>
    <property type="match status" value="1"/>
</dbReference>
<evidence type="ECO:0000256" key="3">
    <source>
        <dbReference type="ARBA" id="ARBA00022801"/>
    </source>
</evidence>
<gene>
    <name evidence="8" type="ORF">KDK_22660</name>
</gene>
<dbReference type="Pfam" id="PF01432">
    <property type="entry name" value="Peptidase_M3"/>
    <property type="match status" value="1"/>
</dbReference>
<comment type="cofactor">
    <cofactor evidence="6">
        <name>Zn(2+)</name>
        <dbReference type="ChEBI" id="CHEBI:29105"/>
    </cofactor>
    <text evidence="6">Binds 1 zinc ion.</text>
</comment>
<organism evidence="8 9">
    <name type="scientific">Dictyobacter kobayashii</name>
    <dbReference type="NCBI Taxonomy" id="2014872"/>
    <lineage>
        <taxon>Bacteria</taxon>
        <taxon>Bacillati</taxon>
        <taxon>Chloroflexota</taxon>
        <taxon>Ktedonobacteria</taxon>
        <taxon>Ktedonobacterales</taxon>
        <taxon>Dictyobacteraceae</taxon>
        <taxon>Dictyobacter</taxon>
    </lineage>
</organism>
<dbReference type="RefSeq" id="WP_246035338.1">
    <property type="nucleotide sequence ID" value="NZ_BIFS01000001.1"/>
</dbReference>
<accession>A0A402AH83</accession>
<evidence type="ECO:0000256" key="5">
    <source>
        <dbReference type="ARBA" id="ARBA00023049"/>
    </source>
</evidence>
<feature type="domain" description="Peptidase M3A/M3B catalytic" evidence="7">
    <location>
        <begin position="207"/>
        <end position="369"/>
    </location>
</feature>
<reference evidence="9" key="1">
    <citation type="submission" date="2018-12" db="EMBL/GenBank/DDBJ databases">
        <title>Tengunoibacter tsumagoiensis gen. nov., sp. nov., Dictyobacter kobayashii sp. nov., D. alpinus sp. nov., and D. joshuensis sp. nov. and description of Dictyobacteraceae fam. nov. within the order Ktedonobacterales isolated from Tengu-no-mugimeshi.</title>
        <authorList>
            <person name="Wang C.M."/>
            <person name="Zheng Y."/>
            <person name="Sakai Y."/>
            <person name="Toyoda A."/>
            <person name="Minakuchi Y."/>
            <person name="Abe K."/>
            <person name="Yokota A."/>
            <person name="Yabe S."/>
        </authorList>
    </citation>
    <scope>NUCLEOTIDE SEQUENCE [LARGE SCALE GENOMIC DNA]</scope>
    <source>
        <strain evidence="9">Uno11</strain>
    </source>
</reference>
<evidence type="ECO:0000256" key="4">
    <source>
        <dbReference type="ARBA" id="ARBA00022833"/>
    </source>
</evidence>
<dbReference type="GO" id="GO:0046872">
    <property type="term" value="F:metal ion binding"/>
    <property type="evidence" value="ECO:0007669"/>
    <property type="project" value="UniProtKB-UniRule"/>
</dbReference>
<comment type="caution">
    <text evidence="8">The sequence shown here is derived from an EMBL/GenBank/DDBJ whole genome shotgun (WGS) entry which is preliminary data.</text>
</comment>
<keyword evidence="1 6" id="KW-0645">Protease</keyword>
<evidence type="ECO:0000313" key="8">
    <source>
        <dbReference type="EMBL" id="GCE18466.1"/>
    </source>
</evidence>
<keyword evidence="9" id="KW-1185">Reference proteome</keyword>
<sequence>MTTTQSLPHWNMDVVYPGLDSPEFARGLAATIQEIEALGQLFDASHIEKQDDLNVDDQIIHSFETVIERYNAVLESTKTIYVYISCFVSTNSRDEVAQARASELENTLVSLSQLETRLTAWLGSLDVERLIAHSTLAHAHAYILRRAKEQSVHMMTPAEEALAAELNSSSGRAWEKLHNNVTSQLSVNIELDGRQQQVPMSVVRNQASSAQRETRRRAYEAELAAWKETALPLAAALNSIKGEVNSLARRRHWESALDASLFANSIDRETLDAMLSAARASFPDFRRYMHAKARALQIPQLAWYDIFAPLGTTDRVWEFSEAEQFIVEQFGSFSERLANFAARAFREGWIDAEPRPGKRDGAYCTPCGPMSRVSLPTIKPTLMG</sequence>
<keyword evidence="2 6" id="KW-0479">Metal-binding</keyword>
<dbReference type="GO" id="GO:0006508">
    <property type="term" value="P:proteolysis"/>
    <property type="evidence" value="ECO:0007669"/>
    <property type="project" value="UniProtKB-KW"/>
</dbReference>
<evidence type="ECO:0000256" key="1">
    <source>
        <dbReference type="ARBA" id="ARBA00022670"/>
    </source>
</evidence>
<dbReference type="Gene3D" id="1.20.140.70">
    <property type="entry name" value="Oligopeptidase f, N-terminal domain"/>
    <property type="match status" value="1"/>
</dbReference>
<keyword evidence="5 6" id="KW-0482">Metalloprotease</keyword>
<dbReference type="Proteomes" id="UP000287188">
    <property type="component" value="Unassembled WGS sequence"/>
</dbReference>
<dbReference type="InterPro" id="IPR042088">
    <property type="entry name" value="OligoPept_F_C"/>
</dbReference>
<protein>
    <recommendedName>
        <fullName evidence="7">Peptidase M3A/M3B catalytic domain-containing protein</fullName>
    </recommendedName>
</protein>
<dbReference type="InterPro" id="IPR001567">
    <property type="entry name" value="Pept_M3A_M3B_dom"/>
</dbReference>
<keyword evidence="3 6" id="KW-0378">Hydrolase</keyword>
<dbReference type="SUPFAM" id="SSF55486">
    <property type="entry name" value="Metalloproteases ('zincins'), catalytic domain"/>
    <property type="match status" value="1"/>
</dbReference>
<dbReference type="AlphaFoldDB" id="A0A402AH83"/>
<keyword evidence="4 6" id="KW-0862">Zinc</keyword>
<evidence type="ECO:0000256" key="6">
    <source>
        <dbReference type="RuleBase" id="RU003435"/>
    </source>
</evidence>
<proteinExistence type="inferred from homology"/>